<organism evidence="2 3">
    <name type="scientific">Purpureocillium lilacinum</name>
    <name type="common">Paecilomyces lilacinus</name>
    <dbReference type="NCBI Taxonomy" id="33203"/>
    <lineage>
        <taxon>Eukaryota</taxon>
        <taxon>Fungi</taxon>
        <taxon>Dikarya</taxon>
        <taxon>Ascomycota</taxon>
        <taxon>Pezizomycotina</taxon>
        <taxon>Sordariomycetes</taxon>
        <taxon>Hypocreomycetidae</taxon>
        <taxon>Hypocreales</taxon>
        <taxon>Ophiocordycipitaceae</taxon>
        <taxon>Purpureocillium</taxon>
    </lineage>
</organism>
<dbReference type="Proteomes" id="UP000245956">
    <property type="component" value="Unassembled WGS sequence"/>
</dbReference>
<protein>
    <recommendedName>
        <fullName evidence="1">DUF6606 domain-containing protein</fullName>
    </recommendedName>
</protein>
<gene>
    <name evidence="2" type="ORF">PCL_02509</name>
</gene>
<dbReference type="Pfam" id="PF20255">
    <property type="entry name" value="DUF6606"/>
    <property type="match status" value="1"/>
</dbReference>
<evidence type="ECO:0000259" key="1">
    <source>
        <dbReference type="Pfam" id="PF20255"/>
    </source>
</evidence>
<dbReference type="EMBL" id="LCWV01000016">
    <property type="protein sequence ID" value="PWI68108.1"/>
    <property type="molecule type" value="Genomic_DNA"/>
</dbReference>
<comment type="caution">
    <text evidence="2">The sequence shown here is derived from an EMBL/GenBank/DDBJ whole genome shotgun (WGS) entry which is preliminary data.</text>
</comment>
<dbReference type="AlphaFoldDB" id="A0A2U3E0R9"/>
<evidence type="ECO:0000313" key="2">
    <source>
        <dbReference type="EMBL" id="PWI68108.1"/>
    </source>
</evidence>
<evidence type="ECO:0000313" key="3">
    <source>
        <dbReference type="Proteomes" id="UP000245956"/>
    </source>
</evidence>
<dbReference type="InterPro" id="IPR046541">
    <property type="entry name" value="DUF6606"/>
</dbReference>
<name>A0A2U3E0R9_PURLI</name>
<accession>A0A2U3E0R9</accession>
<feature type="domain" description="DUF6606" evidence="1">
    <location>
        <begin position="305"/>
        <end position="570"/>
    </location>
</feature>
<reference evidence="2 3" key="1">
    <citation type="journal article" date="2016" name="Front. Microbiol.">
        <title>Genome and transcriptome sequences reveal the specific parasitism of the nematophagous Purpureocillium lilacinum 36-1.</title>
        <authorList>
            <person name="Xie J."/>
            <person name="Li S."/>
            <person name="Mo C."/>
            <person name="Xiao X."/>
            <person name="Peng D."/>
            <person name="Wang G."/>
            <person name="Xiao Y."/>
        </authorList>
    </citation>
    <scope>NUCLEOTIDE SEQUENCE [LARGE SCALE GENOMIC DNA]</scope>
    <source>
        <strain evidence="2 3">36-1</strain>
    </source>
</reference>
<sequence>MNTAPCASPVKCQLHPGVWSGVAGERNFASSGQLPCAAWFRPRRQVSPGVIHGLGRSRRRRHHGEALPPREVNPLAFIPSAAVDGRVVALGELRDDEKGRRGLCWRGMGTLRRRNVSSRLSQGQREHNANATKHLWYSRTRQGQCSTLQLLRRTLKGFGTGWRLSRCAHGTAPVCENTHRSRTDEQAVWKGLERTSYGRTRYPRSSLGAVLLTSSGSEVNTLGRARSCTRPWQLPVFTVPRTAGAAAHFFALPYFTSLSTTNPQRHPFCQHSHPHILWHTIAAEAARTDFTVMASEGDVRDLKRVIDHVFLPPKLPGQDCGSSHDNKLLALVHSALEAFTPLARQKDRSTILATAEAVRRLKQARNRFGVLDEAAVACLLEKLSTRHFLLPLHIKAQNAGLLIWKKDDDFVFETFELTPPSATVIKAEGRLKRTFPSEGVVVNLEVFTSPQFRSAVASTIAKMSFETAPGMCGEISTPNGKVDDTAAPNLVTELLISFLLANGKPATEPTVRKHTREEIILNEGNEVPWRRSAFWLFLRVTLHLQMSRFDGGQDSGLYKRFMVFFMAQFLRSAVDLDMNSDLLYAMSAKVARRLVKLNIKRQESWMPTVHKHMSAVTRVLDARMKHILADDKQTLGFTKLSGQAAEADTTLHLPDLDAFLDHMSLKQCNYQSGEFSPTSAVLQVSSDQIPDVAFIEDHPTHEFQNLYAFETWVAVYLDAWTRDHLHDDETCAKLKRTIEVYHKISHICYDGSPEGNSMMILTILELWIACDKSAVAQHPLLANYSHDVPLRPFELLHLRFKGDMERLCRAERYLMDRSSAAYRSTKAVSAIFTYDQETSFSTSFVASSVDHGEVLAAIKSRTDEQRTRHQEEFNRLMTRFNELMDLRAVVSCEQEDIVDHRGRSRKRHASRCQRCQTEDELAVMDIEVFEEPLPSKASEAASVVFELLSPPAFAAWRDSTIILLEDVLGLRPRQKEKIKLKQRLQCWPGLDVHFREASPEQRVVLATASSPTSRRKRIALSSTLTFGDTFVPSTIRWQLFDNALSSAIGKPIMTEAVSQMCSLPFEEELRFLQPFLAQQRAPNDIITQQAERPGNLSPAEFRALCSMSFGRHIQWMNILVQLALPSVD</sequence>
<proteinExistence type="predicted"/>